<sequence>MTGKLGVSSADLTSAAKGYQQHGQVVTDQKAVVEAARIDPGKFGRDQQFRPFGAAFGELVAKLAANTAAYGAKANEVAQKLTETAGEYARTEQGNAANLKGTHCA</sequence>
<evidence type="ECO:0000313" key="2">
    <source>
        <dbReference type="Proteomes" id="UP001205311"/>
    </source>
</evidence>
<protein>
    <submittedName>
        <fullName evidence="1">Excreted virulence factor EspC, type VII ESX diderm</fullName>
    </submittedName>
</protein>
<comment type="caution">
    <text evidence="1">The sequence shown here is derived from an EMBL/GenBank/DDBJ whole genome shotgun (WGS) entry which is preliminary data.</text>
</comment>
<dbReference type="EMBL" id="JAMTCP010000024">
    <property type="protein sequence ID" value="MCP2260199.1"/>
    <property type="molecule type" value="Genomic_DNA"/>
</dbReference>
<proteinExistence type="predicted"/>
<dbReference type="Pfam" id="PF10824">
    <property type="entry name" value="T7SS_ESX_EspC"/>
    <property type="match status" value="1"/>
</dbReference>
<gene>
    <name evidence="1" type="ORF">LX15_003912</name>
</gene>
<dbReference type="RefSeq" id="WP_253671066.1">
    <property type="nucleotide sequence ID" value="NZ_JAMTCP010000024.1"/>
</dbReference>
<evidence type="ECO:0000313" key="1">
    <source>
        <dbReference type="EMBL" id="MCP2260199.1"/>
    </source>
</evidence>
<name>A0ABT1HXG6_STRSD</name>
<keyword evidence="2" id="KW-1185">Reference proteome</keyword>
<organism evidence="1 2">
    <name type="scientific">Streptoalloteichus tenebrarius (strain ATCC 17920 / DSM 40477 / JCM 4838 / CBS 697.72 / NBRC 16177 / NCIMB 11028 / NRRL B-12390 / A12253. 1 / ISP 5477)</name>
    <name type="common">Streptomyces tenebrarius</name>
    <dbReference type="NCBI Taxonomy" id="1933"/>
    <lineage>
        <taxon>Bacteria</taxon>
        <taxon>Bacillati</taxon>
        <taxon>Actinomycetota</taxon>
        <taxon>Actinomycetes</taxon>
        <taxon>Pseudonocardiales</taxon>
        <taxon>Pseudonocardiaceae</taxon>
        <taxon>Streptoalloteichus</taxon>
    </lineage>
</organism>
<dbReference type="Proteomes" id="UP001205311">
    <property type="component" value="Unassembled WGS sequence"/>
</dbReference>
<dbReference type="InterPro" id="IPR022536">
    <property type="entry name" value="EspC"/>
</dbReference>
<reference evidence="1 2" key="1">
    <citation type="submission" date="2022-06" db="EMBL/GenBank/DDBJ databases">
        <title>Genomic Encyclopedia of Archaeal and Bacterial Type Strains, Phase II (KMG-II): from individual species to whole genera.</title>
        <authorList>
            <person name="Goeker M."/>
        </authorList>
    </citation>
    <scope>NUCLEOTIDE SEQUENCE [LARGE SCALE GENOMIC DNA]</scope>
    <source>
        <strain evidence="1 2">DSM 40477</strain>
    </source>
</reference>
<accession>A0ABT1HXG6</accession>